<dbReference type="Proteomes" id="UP001054945">
    <property type="component" value="Unassembled WGS sequence"/>
</dbReference>
<keyword evidence="2" id="KW-1185">Reference proteome</keyword>
<name>A0AAV4UWY4_CAEEX</name>
<gene>
    <name evidence="1" type="ORF">CEXT_743081</name>
</gene>
<reference evidence="1 2" key="1">
    <citation type="submission" date="2021-06" db="EMBL/GenBank/DDBJ databases">
        <title>Caerostris extrusa draft genome.</title>
        <authorList>
            <person name="Kono N."/>
            <person name="Arakawa K."/>
        </authorList>
    </citation>
    <scope>NUCLEOTIDE SEQUENCE [LARGE SCALE GENOMIC DNA]</scope>
</reference>
<accession>A0AAV4UWY4</accession>
<dbReference type="EMBL" id="BPLR01013590">
    <property type="protein sequence ID" value="GIY62189.1"/>
    <property type="molecule type" value="Genomic_DNA"/>
</dbReference>
<evidence type="ECO:0000313" key="1">
    <source>
        <dbReference type="EMBL" id="GIY62189.1"/>
    </source>
</evidence>
<protein>
    <submittedName>
        <fullName evidence="1">Uncharacterized protein</fullName>
    </submittedName>
</protein>
<evidence type="ECO:0000313" key="2">
    <source>
        <dbReference type="Proteomes" id="UP001054945"/>
    </source>
</evidence>
<proteinExistence type="predicted"/>
<comment type="caution">
    <text evidence="1">The sequence shown here is derived from an EMBL/GenBank/DDBJ whole genome shotgun (WGS) entry which is preliminary data.</text>
</comment>
<organism evidence="1 2">
    <name type="scientific">Caerostris extrusa</name>
    <name type="common">Bark spider</name>
    <name type="synonym">Caerostris bankana</name>
    <dbReference type="NCBI Taxonomy" id="172846"/>
    <lineage>
        <taxon>Eukaryota</taxon>
        <taxon>Metazoa</taxon>
        <taxon>Ecdysozoa</taxon>
        <taxon>Arthropoda</taxon>
        <taxon>Chelicerata</taxon>
        <taxon>Arachnida</taxon>
        <taxon>Araneae</taxon>
        <taxon>Araneomorphae</taxon>
        <taxon>Entelegynae</taxon>
        <taxon>Araneoidea</taxon>
        <taxon>Araneidae</taxon>
        <taxon>Caerostris</taxon>
    </lineage>
</organism>
<sequence>MRYLCKKLDNNSMLLKKNSSGDRLRDRNIKNNIENGTLKLRVFSELLGLGSARVADMGLCGKNILPQQCIATSQEIELGSSGGLKMHLTTFQ</sequence>
<dbReference type="AlphaFoldDB" id="A0AAV4UWY4"/>